<proteinExistence type="predicted"/>
<comment type="caution">
    <text evidence="1">The sequence shown here is derived from an EMBL/GenBank/DDBJ whole genome shotgun (WGS) entry which is preliminary data.</text>
</comment>
<name>A0A8T0H317_CERPU</name>
<dbReference type="EMBL" id="CM026429">
    <property type="protein sequence ID" value="KAG0564734.1"/>
    <property type="molecule type" value="Genomic_DNA"/>
</dbReference>
<reference evidence="1" key="1">
    <citation type="submission" date="2020-06" db="EMBL/GenBank/DDBJ databases">
        <title>WGS assembly of Ceratodon purpureus strain R40.</title>
        <authorList>
            <person name="Carey S.B."/>
            <person name="Jenkins J."/>
            <person name="Shu S."/>
            <person name="Lovell J.T."/>
            <person name="Sreedasyam A."/>
            <person name="Maumus F."/>
            <person name="Tiley G.P."/>
            <person name="Fernandez-Pozo N."/>
            <person name="Barry K."/>
            <person name="Chen C."/>
            <person name="Wang M."/>
            <person name="Lipzen A."/>
            <person name="Daum C."/>
            <person name="Saski C.A."/>
            <person name="Payton A.C."/>
            <person name="Mcbreen J.C."/>
            <person name="Conrad R.E."/>
            <person name="Kollar L.M."/>
            <person name="Olsson S."/>
            <person name="Huttunen S."/>
            <person name="Landis J.B."/>
            <person name="Wickett N.J."/>
            <person name="Johnson M.G."/>
            <person name="Rensing S.A."/>
            <person name="Grimwood J."/>
            <person name="Schmutz J."/>
            <person name="Mcdaniel S.F."/>
        </authorList>
    </citation>
    <scope>NUCLEOTIDE SEQUENCE</scope>
    <source>
        <strain evidence="1">R40</strain>
    </source>
</reference>
<dbReference type="AlphaFoldDB" id="A0A8T0H317"/>
<accession>A0A8T0H317</accession>
<evidence type="ECO:0000313" key="2">
    <source>
        <dbReference type="Proteomes" id="UP000822688"/>
    </source>
</evidence>
<protein>
    <submittedName>
        <fullName evidence="1">Uncharacterized protein</fullName>
    </submittedName>
</protein>
<organism evidence="1 2">
    <name type="scientific">Ceratodon purpureus</name>
    <name type="common">Fire moss</name>
    <name type="synonym">Dicranum purpureum</name>
    <dbReference type="NCBI Taxonomy" id="3225"/>
    <lineage>
        <taxon>Eukaryota</taxon>
        <taxon>Viridiplantae</taxon>
        <taxon>Streptophyta</taxon>
        <taxon>Embryophyta</taxon>
        <taxon>Bryophyta</taxon>
        <taxon>Bryophytina</taxon>
        <taxon>Bryopsida</taxon>
        <taxon>Dicranidae</taxon>
        <taxon>Pseudoditrichales</taxon>
        <taxon>Ditrichaceae</taxon>
        <taxon>Ceratodon</taxon>
    </lineage>
</organism>
<sequence length="102" mass="11499">MMQSSCNFEEISIGRSNSRRVRFELTITIIYPLHMNQVYLVPIGAAKGPCQCIRSSYSQSPTNMFSSSSHVDVWDFTVTIALKSSGLENFLEFSLTVKSCMF</sequence>
<dbReference type="Proteomes" id="UP000822688">
    <property type="component" value="Chromosome 8"/>
</dbReference>
<gene>
    <name evidence="1" type="ORF">KC19_8G135200</name>
</gene>
<keyword evidence="2" id="KW-1185">Reference proteome</keyword>
<evidence type="ECO:0000313" key="1">
    <source>
        <dbReference type="EMBL" id="KAG0564734.1"/>
    </source>
</evidence>